<feature type="region of interest" description="Disordered" evidence="1">
    <location>
        <begin position="59"/>
        <end position="86"/>
    </location>
</feature>
<dbReference type="PANTHER" id="PTHR20932:SF55">
    <property type="entry name" value="LYSM DOMAIN-CONTAINING PROTEIN"/>
    <property type="match status" value="1"/>
</dbReference>
<proteinExistence type="predicted"/>
<feature type="domain" description="LysM" evidence="2">
    <location>
        <begin position="17"/>
        <end position="61"/>
    </location>
</feature>
<dbReference type="Proteomes" id="UP000075243">
    <property type="component" value="Chromosome 4"/>
</dbReference>
<feature type="compositionally biased region" description="Polar residues" evidence="1">
    <location>
        <begin position="218"/>
        <end position="230"/>
    </location>
</feature>
<organism evidence="3 4">
    <name type="scientific">Cajanus cajan</name>
    <name type="common">Pigeon pea</name>
    <name type="synonym">Cajanus indicus</name>
    <dbReference type="NCBI Taxonomy" id="3821"/>
    <lineage>
        <taxon>Eukaryota</taxon>
        <taxon>Viridiplantae</taxon>
        <taxon>Streptophyta</taxon>
        <taxon>Embryophyta</taxon>
        <taxon>Tracheophyta</taxon>
        <taxon>Spermatophyta</taxon>
        <taxon>Magnoliopsida</taxon>
        <taxon>eudicotyledons</taxon>
        <taxon>Gunneridae</taxon>
        <taxon>Pentapetalae</taxon>
        <taxon>rosids</taxon>
        <taxon>fabids</taxon>
        <taxon>Fabales</taxon>
        <taxon>Fabaceae</taxon>
        <taxon>Papilionoideae</taxon>
        <taxon>50 kb inversion clade</taxon>
        <taxon>NPAAA clade</taxon>
        <taxon>indigoferoid/millettioid clade</taxon>
        <taxon>Phaseoleae</taxon>
        <taxon>Cajanus</taxon>
    </lineage>
</organism>
<feature type="region of interest" description="Disordered" evidence="1">
    <location>
        <begin position="199"/>
        <end position="247"/>
    </location>
</feature>
<dbReference type="EMBL" id="CM003606">
    <property type="protein sequence ID" value="KYP68400.1"/>
    <property type="molecule type" value="Genomic_DNA"/>
</dbReference>
<dbReference type="Pfam" id="PF01476">
    <property type="entry name" value="LysM"/>
    <property type="match status" value="1"/>
</dbReference>
<dbReference type="InterPro" id="IPR018392">
    <property type="entry name" value="LysM"/>
</dbReference>
<gene>
    <name evidence="3" type="ORF">KK1_022024</name>
</gene>
<evidence type="ECO:0000313" key="3">
    <source>
        <dbReference type="EMBL" id="KYP68400.1"/>
    </source>
</evidence>
<dbReference type="CDD" id="cd00118">
    <property type="entry name" value="LysM"/>
    <property type="match status" value="1"/>
</dbReference>
<evidence type="ECO:0000313" key="4">
    <source>
        <dbReference type="Proteomes" id="UP000075243"/>
    </source>
</evidence>
<dbReference type="AlphaFoldDB" id="A0A151TMZ9"/>
<accession>A0A151TMZ9</accession>
<evidence type="ECO:0000259" key="2">
    <source>
        <dbReference type="PROSITE" id="PS51782"/>
    </source>
</evidence>
<dbReference type="PANTHER" id="PTHR20932">
    <property type="entry name" value="LYSM AND PUTATIVE PEPTIDOGLYCAN-BINDING DOMAIN-CONTAINING PROTEIN"/>
    <property type="match status" value="1"/>
</dbReference>
<dbReference type="PROSITE" id="PS51782">
    <property type="entry name" value="LYSM"/>
    <property type="match status" value="1"/>
</dbReference>
<sequence>MQIQKRATFDYNGNVPIQHPISKLDTLAGVAIKYGVEVADIKKMNGLVTDRQMFALKTLHIPQNGKHPSSPYSSSSTGHDNDEYNSPDNGHCEVFESFLSPVISSLRGYYGAKPTMKKSASEIFNIEEYEKRCYKGQENGSFSRNSVLSPQHVNRHQKSRSLANGTLDDIMEGPDIMEVIKARKSDTDKRKSTLIRRNHKSEANLQRIPEMLLKKDNGNNGAFSTRSSKGLAQRQKAGSRIALDQVV</sequence>
<name>A0A151TMZ9_CAJCA</name>
<dbReference type="OMA" id="IFSMVEY"/>
<reference evidence="3 4" key="1">
    <citation type="journal article" date="2012" name="Nat. Biotechnol.">
        <title>Draft genome sequence of pigeonpea (Cajanus cajan), an orphan legume crop of resource-poor farmers.</title>
        <authorList>
            <person name="Varshney R.K."/>
            <person name="Chen W."/>
            <person name="Li Y."/>
            <person name="Bharti A.K."/>
            <person name="Saxena R.K."/>
            <person name="Schlueter J.A."/>
            <person name="Donoghue M.T."/>
            <person name="Azam S."/>
            <person name="Fan G."/>
            <person name="Whaley A.M."/>
            <person name="Farmer A.D."/>
            <person name="Sheridan J."/>
            <person name="Iwata A."/>
            <person name="Tuteja R."/>
            <person name="Penmetsa R.V."/>
            <person name="Wu W."/>
            <person name="Upadhyaya H.D."/>
            <person name="Yang S.P."/>
            <person name="Shah T."/>
            <person name="Saxena K.B."/>
            <person name="Michael T."/>
            <person name="McCombie W.R."/>
            <person name="Yang B."/>
            <person name="Zhang G."/>
            <person name="Yang H."/>
            <person name="Wang J."/>
            <person name="Spillane C."/>
            <person name="Cook D.R."/>
            <person name="May G.D."/>
            <person name="Xu X."/>
            <person name="Jackson S.A."/>
        </authorList>
    </citation>
    <scope>NUCLEOTIDE SEQUENCE [LARGE SCALE GENOMIC DNA]</scope>
    <source>
        <strain evidence="4">cv. Asha</strain>
    </source>
</reference>
<keyword evidence="4" id="KW-1185">Reference proteome</keyword>
<protein>
    <submittedName>
        <fullName evidence="3">LysM and putative peptidoglycan-binding domain-containing protein 1</fullName>
    </submittedName>
</protein>
<evidence type="ECO:0000256" key="1">
    <source>
        <dbReference type="SAM" id="MobiDB-lite"/>
    </source>
</evidence>
<dbReference type="Gramene" id="C.cajan_21391.t">
    <property type="protein sequence ID" value="C.cajan_21391.t"/>
    <property type="gene ID" value="C.cajan_21391"/>
</dbReference>
<dbReference type="InterPro" id="IPR036779">
    <property type="entry name" value="LysM_dom_sf"/>
</dbReference>
<dbReference type="Gene3D" id="3.10.350.10">
    <property type="entry name" value="LysM domain"/>
    <property type="match status" value="1"/>
</dbReference>
<dbReference type="InterPro" id="IPR045030">
    <property type="entry name" value="LYSM1-4"/>
</dbReference>